<evidence type="ECO:0000313" key="10">
    <source>
        <dbReference type="EMBL" id="KAF2903989.1"/>
    </source>
</evidence>
<evidence type="ECO:0000313" key="11">
    <source>
        <dbReference type="Proteomes" id="UP000801492"/>
    </source>
</evidence>
<dbReference type="InterPro" id="IPR020400">
    <property type="entry name" value="CecC/Srx/CECD"/>
</dbReference>
<accession>A0A8K0GL18</accession>
<proteinExistence type="inferred from homology"/>
<feature type="chain" id="PRO_5035438846" evidence="9">
    <location>
        <begin position="24"/>
        <end position="72"/>
    </location>
</feature>
<dbReference type="PANTHER" id="PTHR38329:SF1">
    <property type="entry name" value="CECROPIN-A1-RELATED"/>
    <property type="match status" value="1"/>
</dbReference>
<keyword evidence="7 8" id="KW-0044">Antibiotic</keyword>
<keyword evidence="5 8" id="KW-0399">Innate immunity</keyword>
<dbReference type="GO" id="GO:0045087">
    <property type="term" value="P:innate immune response"/>
    <property type="evidence" value="ECO:0007669"/>
    <property type="project" value="UniProtKB-KW"/>
</dbReference>
<dbReference type="GO" id="GO:0050829">
    <property type="term" value="P:defense response to Gram-negative bacterium"/>
    <property type="evidence" value="ECO:0007669"/>
    <property type="project" value="TreeGrafter"/>
</dbReference>
<dbReference type="Pfam" id="PF00272">
    <property type="entry name" value="Cecropin"/>
    <property type="match status" value="1"/>
</dbReference>
<evidence type="ECO:0000256" key="4">
    <source>
        <dbReference type="ARBA" id="ARBA00022529"/>
    </source>
</evidence>
<keyword evidence="3" id="KW-0964">Secreted</keyword>
<dbReference type="InterPro" id="IPR000875">
    <property type="entry name" value="CecC-like"/>
</dbReference>
<evidence type="ECO:0000256" key="5">
    <source>
        <dbReference type="ARBA" id="ARBA00022588"/>
    </source>
</evidence>
<comment type="similarity">
    <text evidence="2 8">Belongs to the cecropin family.</text>
</comment>
<keyword evidence="6 8" id="KW-0391">Immunity</keyword>
<dbReference type="OrthoDB" id="6818948at2759"/>
<reference evidence="10" key="1">
    <citation type="submission" date="2019-08" db="EMBL/GenBank/DDBJ databases">
        <title>The genome of the North American firefly Photinus pyralis.</title>
        <authorList>
            <consortium name="Photinus pyralis genome working group"/>
            <person name="Fallon T.R."/>
            <person name="Sander Lower S.E."/>
            <person name="Weng J.-K."/>
        </authorList>
    </citation>
    <scope>NUCLEOTIDE SEQUENCE</scope>
    <source>
        <strain evidence="10">TRF0915ILg1</strain>
        <tissue evidence="10">Whole body</tissue>
    </source>
</reference>
<dbReference type="GO" id="GO:0019731">
    <property type="term" value="P:antibacterial humoral response"/>
    <property type="evidence" value="ECO:0007669"/>
    <property type="project" value="InterPro"/>
</dbReference>
<comment type="subcellular location">
    <subcellularLocation>
        <location evidence="1 8">Secreted</location>
    </subcellularLocation>
</comment>
<gene>
    <name evidence="10" type="ORF">ILUMI_02189</name>
</gene>
<evidence type="ECO:0000256" key="3">
    <source>
        <dbReference type="ARBA" id="ARBA00022525"/>
    </source>
</evidence>
<name>A0A8K0GL18_IGNLU</name>
<keyword evidence="9" id="KW-0732">Signal</keyword>
<evidence type="ECO:0000256" key="9">
    <source>
        <dbReference type="SAM" id="SignalP"/>
    </source>
</evidence>
<comment type="caution">
    <text evidence="10">The sequence shown here is derived from an EMBL/GenBank/DDBJ whole genome shotgun (WGS) entry which is preliminary data.</text>
</comment>
<protein>
    <submittedName>
        <fullName evidence="10">Uncharacterized protein</fullName>
    </submittedName>
</protein>
<evidence type="ECO:0000256" key="8">
    <source>
        <dbReference type="RuleBase" id="RU003948"/>
    </source>
</evidence>
<feature type="signal peptide" evidence="9">
    <location>
        <begin position="1"/>
        <end position="23"/>
    </location>
</feature>
<evidence type="ECO:0000256" key="7">
    <source>
        <dbReference type="ARBA" id="ARBA00023022"/>
    </source>
</evidence>
<evidence type="ECO:0000256" key="1">
    <source>
        <dbReference type="ARBA" id="ARBA00004613"/>
    </source>
</evidence>
<organism evidence="10 11">
    <name type="scientific">Ignelater luminosus</name>
    <name type="common">Cucubano</name>
    <name type="synonym">Pyrophorus luminosus</name>
    <dbReference type="NCBI Taxonomy" id="2038154"/>
    <lineage>
        <taxon>Eukaryota</taxon>
        <taxon>Metazoa</taxon>
        <taxon>Ecdysozoa</taxon>
        <taxon>Arthropoda</taxon>
        <taxon>Hexapoda</taxon>
        <taxon>Insecta</taxon>
        <taxon>Pterygota</taxon>
        <taxon>Neoptera</taxon>
        <taxon>Endopterygota</taxon>
        <taxon>Coleoptera</taxon>
        <taxon>Polyphaga</taxon>
        <taxon>Elateriformia</taxon>
        <taxon>Elateroidea</taxon>
        <taxon>Elateridae</taxon>
        <taxon>Agrypninae</taxon>
        <taxon>Pyrophorini</taxon>
        <taxon>Ignelater</taxon>
    </lineage>
</organism>
<keyword evidence="11" id="KW-1185">Reference proteome</keyword>
<evidence type="ECO:0000256" key="2">
    <source>
        <dbReference type="ARBA" id="ARBA00010680"/>
    </source>
</evidence>
<dbReference type="GO" id="GO:0005615">
    <property type="term" value="C:extracellular space"/>
    <property type="evidence" value="ECO:0007669"/>
    <property type="project" value="TreeGrafter"/>
</dbReference>
<dbReference type="Proteomes" id="UP000801492">
    <property type="component" value="Unassembled WGS sequence"/>
</dbReference>
<dbReference type="EMBL" id="VTPC01000883">
    <property type="protein sequence ID" value="KAF2903989.1"/>
    <property type="molecule type" value="Genomic_DNA"/>
</dbReference>
<dbReference type="AlphaFoldDB" id="A0A8K0GL18"/>
<keyword evidence="4 8" id="KW-0929">Antimicrobial</keyword>
<sequence length="72" mass="8070">MRFLVVFVFALVILSIFTLHTEAAPASSEEEDIWKKLEGVGQRVFKVAKDVLPVAQGYLDVYKGIKQANDDD</sequence>
<evidence type="ECO:0000256" key="6">
    <source>
        <dbReference type="ARBA" id="ARBA00022859"/>
    </source>
</evidence>
<dbReference type="PANTHER" id="PTHR38329">
    <property type="entry name" value="CECROPIN-A1-RELATED"/>
    <property type="match status" value="1"/>
</dbReference>
<dbReference type="GO" id="GO:0050830">
    <property type="term" value="P:defense response to Gram-positive bacterium"/>
    <property type="evidence" value="ECO:0007669"/>
    <property type="project" value="UniProtKB-ARBA"/>
</dbReference>